<sequence length="185" mass="20683">MKSIILSNNYSYGKSSTISQTNDISMNQSIEVSAEKLYQKSEAKNIVKLLNFIFQDNSCYNLIAVPLFRSEVNICEKYIFKKYVIYADQNDDVNNNSKFSGYRNVLDRLSLILDYKTTTATTTSTTIITTTITTSTIENTNKSINKYSSTSSSNLIVSKATESLSSLLFSSIYSTTSNGPTIDYC</sequence>
<gene>
    <name evidence="1" type="ORF">BCR36DRAFT_369398</name>
</gene>
<evidence type="ECO:0000313" key="2">
    <source>
        <dbReference type="Proteomes" id="UP000193719"/>
    </source>
</evidence>
<keyword evidence="2" id="KW-1185">Reference proteome</keyword>
<dbReference type="AlphaFoldDB" id="A0A1Y1VCB2"/>
<dbReference type="EMBL" id="MCFH01000015">
    <property type="protein sequence ID" value="ORX52603.1"/>
    <property type="molecule type" value="Genomic_DNA"/>
</dbReference>
<accession>A0A1Y1VCB2</accession>
<proteinExistence type="predicted"/>
<reference evidence="1 2" key="1">
    <citation type="submission" date="2016-08" db="EMBL/GenBank/DDBJ databases">
        <title>Genomes of anaerobic fungi encode conserved fungal cellulosomes for biomass hydrolysis.</title>
        <authorList>
            <consortium name="DOE Joint Genome Institute"/>
            <person name="Haitjema C.H."/>
            <person name="Gilmore S.P."/>
            <person name="Henske J.K."/>
            <person name="Solomon K.V."/>
            <person name="De Groot R."/>
            <person name="Kuo A."/>
            <person name="Mondo S.J."/>
            <person name="Salamov A.A."/>
            <person name="Labutti K."/>
            <person name="Zhao Z."/>
            <person name="Chiniquy J."/>
            <person name="Barry K."/>
            <person name="Brewer H.M."/>
            <person name="Purvine S.O."/>
            <person name="Wright A.T."/>
            <person name="Boxma B."/>
            <person name="Van Alen T."/>
            <person name="Hackstein J.H."/>
            <person name="Baker S.E."/>
            <person name="Grigoriev I.V."/>
            <person name="O'Malley M.A."/>
        </authorList>
    </citation>
    <scope>NUCLEOTIDE SEQUENCE [LARGE SCALE GENOMIC DNA]</scope>
    <source>
        <strain evidence="2">finn</strain>
    </source>
</reference>
<name>A0A1Y1VCB2_9FUNG</name>
<reference evidence="1 2" key="2">
    <citation type="submission" date="2016-08" db="EMBL/GenBank/DDBJ databases">
        <title>Pervasive Adenine N6-methylation of Active Genes in Fungi.</title>
        <authorList>
            <consortium name="DOE Joint Genome Institute"/>
            <person name="Mondo S.J."/>
            <person name="Dannebaum R.O."/>
            <person name="Kuo R.C."/>
            <person name="Labutti K."/>
            <person name="Haridas S."/>
            <person name="Kuo A."/>
            <person name="Salamov A."/>
            <person name="Ahrendt S.R."/>
            <person name="Lipzen A."/>
            <person name="Sullivan W."/>
            <person name="Andreopoulos W.B."/>
            <person name="Clum A."/>
            <person name="Lindquist E."/>
            <person name="Daum C."/>
            <person name="Ramamoorthy G.K."/>
            <person name="Gryganskyi A."/>
            <person name="Culley D."/>
            <person name="Magnuson J.K."/>
            <person name="James T.Y."/>
            <person name="O'Malley M.A."/>
            <person name="Stajich J.E."/>
            <person name="Spatafora J.W."/>
            <person name="Visel A."/>
            <person name="Grigoriev I.V."/>
        </authorList>
    </citation>
    <scope>NUCLEOTIDE SEQUENCE [LARGE SCALE GENOMIC DNA]</scope>
    <source>
        <strain evidence="2">finn</strain>
    </source>
</reference>
<dbReference type="Proteomes" id="UP000193719">
    <property type="component" value="Unassembled WGS sequence"/>
</dbReference>
<evidence type="ECO:0000313" key="1">
    <source>
        <dbReference type="EMBL" id="ORX52603.1"/>
    </source>
</evidence>
<organism evidence="1 2">
    <name type="scientific">Piromyces finnis</name>
    <dbReference type="NCBI Taxonomy" id="1754191"/>
    <lineage>
        <taxon>Eukaryota</taxon>
        <taxon>Fungi</taxon>
        <taxon>Fungi incertae sedis</taxon>
        <taxon>Chytridiomycota</taxon>
        <taxon>Chytridiomycota incertae sedis</taxon>
        <taxon>Neocallimastigomycetes</taxon>
        <taxon>Neocallimastigales</taxon>
        <taxon>Neocallimastigaceae</taxon>
        <taxon>Piromyces</taxon>
    </lineage>
</organism>
<protein>
    <submittedName>
        <fullName evidence="1">Uncharacterized protein</fullName>
    </submittedName>
</protein>
<comment type="caution">
    <text evidence="1">The sequence shown here is derived from an EMBL/GenBank/DDBJ whole genome shotgun (WGS) entry which is preliminary data.</text>
</comment>